<keyword evidence="3" id="KW-1185">Reference proteome</keyword>
<dbReference type="Proteomes" id="UP000183810">
    <property type="component" value="Chromosome"/>
</dbReference>
<gene>
    <name evidence="2" type="ORF">BOX37_00345</name>
</gene>
<protein>
    <submittedName>
        <fullName evidence="2">Uncharacterized protein</fullName>
    </submittedName>
</protein>
<feature type="transmembrane region" description="Helical" evidence="1">
    <location>
        <begin position="12"/>
        <end position="34"/>
    </location>
</feature>
<keyword evidence="1" id="KW-0472">Membrane</keyword>
<organism evidence="2 3">
    <name type="scientific">Nocardia mangyaensis</name>
    <dbReference type="NCBI Taxonomy" id="2213200"/>
    <lineage>
        <taxon>Bacteria</taxon>
        <taxon>Bacillati</taxon>
        <taxon>Actinomycetota</taxon>
        <taxon>Actinomycetes</taxon>
        <taxon>Mycobacteriales</taxon>
        <taxon>Nocardiaceae</taxon>
        <taxon>Nocardia</taxon>
    </lineage>
</organism>
<dbReference type="AlphaFoldDB" id="A0A1J0VL02"/>
<keyword evidence="1" id="KW-1133">Transmembrane helix</keyword>
<proteinExistence type="predicted"/>
<evidence type="ECO:0000313" key="2">
    <source>
        <dbReference type="EMBL" id="APE32685.1"/>
    </source>
</evidence>
<evidence type="ECO:0000313" key="3">
    <source>
        <dbReference type="Proteomes" id="UP000183810"/>
    </source>
</evidence>
<feature type="transmembrane region" description="Helical" evidence="1">
    <location>
        <begin position="142"/>
        <end position="162"/>
    </location>
</feature>
<dbReference type="OrthoDB" id="4563751at2"/>
<sequence>MTMPQLTSRLRGGGCGVLVGGLAIAAHGIAGGGVPRSAEITLLLLVSVGAGILATRGDAGAAGLGRTLTTSAHAAAQRRSGSAPLVKRARELPGRAARACAAAPAVRTTTALLGGQWAGHHALTGTLEHHGGVVDVLHLPSASMAVAHVLAAIICAALILVAERLYLVASSVVRAALSAPSATLFRPTARWSIALAAHGARPKGARCPRAPPLFA</sequence>
<keyword evidence="1" id="KW-0812">Transmembrane</keyword>
<dbReference type="RefSeq" id="WP_071925704.1">
    <property type="nucleotide sequence ID" value="NZ_CP018082.1"/>
</dbReference>
<reference evidence="2" key="1">
    <citation type="submission" date="2016-11" db="EMBL/GenBank/DDBJ databases">
        <authorList>
            <person name="Jaros S."/>
            <person name="Januszkiewicz K."/>
            <person name="Wedrychowicz H."/>
        </authorList>
    </citation>
    <scope>NUCLEOTIDE SEQUENCE [LARGE SCALE GENOMIC DNA]</scope>
    <source>
        <strain evidence="2">Y48</strain>
    </source>
</reference>
<dbReference type="KEGG" id="nsl:BOX37_00345"/>
<accession>A0A1J0VL02</accession>
<name>A0A1J0VL02_9NOCA</name>
<evidence type="ECO:0000256" key="1">
    <source>
        <dbReference type="SAM" id="Phobius"/>
    </source>
</evidence>
<dbReference type="EMBL" id="CP018082">
    <property type="protein sequence ID" value="APE32685.1"/>
    <property type="molecule type" value="Genomic_DNA"/>
</dbReference>